<evidence type="ECO:0000313" key="7">
    <source>
        <dbReference type="Proteomes" id="UP000007148"/>
    </source>
</evidence>
<comment type="catalytic activity">
    <reaction evidence="2">
        <text>a 1,2-diacyl-sn-glycero-3-phospho-(1D-myo-inositol-4,5-bisphosphate) + H2O = 1D-myo-inositol 1,4,5-trisphosphate + a 1,2-diacyl-sn-glycerol + H(+)</text>
        <dbReference type="Rhea" id="RHEA:33179"/>
        <dbReference type="ChEBI" id="CHEBI:15377"/>
        <dbReference type="ChEBI" id="CHEBI:15378"/>
        <dbReference type="ChEBI" id="CHEBI:17815"/>
        <dbReference type="ChEBI" id="CHEBI:58456"/>
        <dbReference type="ChEBI" id="CHEBI:203600"/>
        <dbReference type="EC" id="3.1.4.11"/>
    </reaction>
</comment>
<dbReference type="InterPro" id="IPR035892">
    <property type="entry name" value="C2_domain_sf"/>
</dbReference>
<keyword evidence="1" id="KW-0807">Transducer</keyword>
<dbReference type="OMA" id="DAWDNDE"/>
<feature type="region of interest" description="Disordered" evidence="3">
    <location>
        <begin position="189"/>
        <end position="225"/>
    </location>
</feature>
<dbReference type="STRING" id="1109443.G4TAH9"/>
<dbReference type="InterPro" id="IPR001711">
    <property type="entry name" value="PLipase_C_Pinositol-sp_Y"/>
</dbReference>
<dbReference type="InParanoid" id="G4TAH9"/>
<dbReference type="EC" id="3.1.4.11" evidence="2"/>
<proteinExistence type="predicted"/>
<dbReference type="PROSITE" id="PS50007">
    <property type="entry name" value="PIPLC_X_DOMAIN"/>
    <property type="match status" value="1"/>
</dbReference>
<dbReference type="Pfam" id="PF00387">
    <property type="entry name" value="PI-PLC-Y"/>
    <property type="match status" value="1"/>
</dbReference>
<dbReference type="PROSITE" id="PS50008">
    <property type="entry name" value="PIPLC_Y_DOMAIN"/>
    <property type="match status" value="1"/>
</dbReference>
<accession>G4TAH9</accession>
<dbReference type="EMBL" id="CAFZ01000030">
    <property type="protein sequence ID" value="CCA68340.1"/>
    <property type="molecule type" value="Genomic_DNA"/>
</dbReference>
<dbReference type="PROSITE" id="PS50004">
    <property type="entry name" value="C2"/>
    <property type="match status" value="1"/>
</dbReference>
<organism evidence="6 7">
    <name type="scientific">Serendipita indica (strain DSM 11827)</name>
    <name type="common">Root endophyte fungus</name>
    <name type="synonym">Piriformospora indica</name>
    <dbReference type="NCBI Taxonomy" id="1109443"/>
    <lineage>
        <taxon>Eukaryota</taxon>
        <taxon>Fungi</taxon>
        <taxon>Dikarya</taxon>
        <taxon>Basidiomycota</taxon>
        <taxon>Agaricomycotina</taxon>
        <taxon>Agaricomycetes</taxon>
        <taxon>Sebacinales</taxon>
        <taxon>Serendipitaceae</taxon>
        <taxon>Serendipita</taxon>
    </lineage>
</organism>
<dbReference type="InterPro" id="IPR000909">
    <property type="entry name" value="PLipase_C_PInositol-sp_X_dom"/>
</dbReference>
<keyword evidence="2" id="KW-0443">Lipid metabolism</keyword>
<dbReference type="SMART" id="SM00148">
    <property type="entry name" value="PLCXc"/>
    <property type="match status" value="1"/>
</dbReference>
<dbReference type="InterPro" id="IPR017946">
    <property type="entry name" value="PLC-like_Pdiesterase_TIM-brl"/>
</dbReference>
<dbReference type="PRINTS" id="PR00390">
    <property type="entry name" value="PHPHLIPASEC"/>
</dbReference>
<dbReference type="PANTHER" id="PTHR10336">
    <property type="entry name" value="PHOSPHOINOSITIDE-SPECIFIC PHOSPHOLIPASE C FAMILY PROTEIN"/>
    <property type="match status" value="1"/>
</dbReference>
<dbReference type="CDD" id="cd00275">
    <property type="entry name" value="C2_PLC_like"/>
    <property type="match status" value="1"/>
</dbReference>
<feature type="domain" description="C2" evidence="4">
    <location>
        <begin position="347"/>
        <end position="466"/>
    </location>
</feature>
<evidence type="ECO:0000259" key="4">
    <source>
        <dbReference type="PROSITE" id="PS50004"/>
    </source>
</evidence>
<keyword evidence="2" id="KW-0442">Lipid degradation</keyword>
<dbReference type="GO" id="GO:0051209">
    <property type="term" value="P:release of sequestered calcium ion into cytosol"/>
    <property type="evidence" value="ECO:0007669"/>
    <property type="project" value="TreeGrafter"/>
</dbReference>
<protein>
    <recommendedName>
        <fullName evidence="2">Phosphoinositide phospholipase C</fullName>
        <ecNumber evidence="2">3.1.4.11</ecNumber>
    </recommendedName>
</protein>
<dbReference type="SMART" id="SM00149">
    <property type="entry name" value="PLCYc"/>
    <property type="match status" value="1"/>
</dbReference>
<dbReference type="InterPro" id="IPR001192">
    <property type="entry name" value="PI-PLC_fam"/>
</dbReference>
<dbReference type="GO" id="GO:0016042">
    <property type="term" value="P:lipid catabolic process"/>
    <property type="evidence" value="ECO:0007669"/>
    <property type="project" value="UniProtKB-KW"/>
</dbReference>
<dbReference type="SUPFAM" id="SSF51695">
    <property type="entry name" value="PLC-like phosphodiesterases"/>
    <property type="match status" value="1"/>
</dbReference>
<dbReference type="Pfam" id="PF00168">
    <property type="entry name" value="C2"/>
    <property type="match status" value="1"/>
</dbReference>
<dbReference type="OrthoDB" id="269822at2759"/>
<feature type="domain" description="PI-PLC Y-box" evidence="5">
    <location>
        <begin position="235"/>
        <end position="352"/>
    </location>
</feature>
<sequence>MVSSALDQYLAENGNGETFDSVLAKPPIKEPAQFDGSHPLTDYFISSSHNTYLLANQLYGAASAQAYTTALHGLAARSPAKCVEIDVWHTKKKGLIITHGHTLTGSIPFKEAVEAIGNSVGDTDLPVFISLECHVEAQDQPELVNILKGVLGNKLVTAKLEHLEGKVTPDDLRGRVVLMVEWYPPPGDAAEAIIKPDEDTSSSSSESDDDDEDVKEMQQFKKTHTGGVAKISAPLEALGFYANSIKPKDGWLERKIINPLHVLINISESALLSLLKIPENHARLAEHGQHHLRRCYPKGLRVKSGNLNPLPFWACGTHVVGINMQKWDKGHHLNAALFRDTQGYVLKPESLRGGPKRTGKCHLKLTVIGGDDIPHGEQAKTRSIYVVAELHTPSGKDQKWKSKTIKDHDGDPMFNQGFEWTFDNEDLIFIRLELKKDEWGFDDIIASYTAQVDRLANGLHFWPMFDQEKGMPSVGRLLVNVEYSVSDN</sequence>
<comment type="caution">
    <text evidence="6">The sequence shown here is derived from an EMBL/GenBank/DDBJ whole genome shotgun (WGS) entry which is preliminary data.</text>
</comment>
<dbReference type="SUPFAM" id="SSF49562">
    <property type="entry name" value="C2 domain (Calcium/lipid-binding domain, CaLB)"/>
    <property type="match status" value="1"/>
</dbReference>
<evidence type="ECO:0000256" key="1">
    <source>
        <dbReference type="ARBA" id="ARBA00023224"/>
    </source>
</evidence>
<evidence type="ECO:0000256" key="3">
    <source>
        <dbReference type="SAM" id="MobiDB-lite"/>
    </source>
</evidence>
<evidence type="ECO:0000259" key="5">
    <source>
        <dbReference type="PROSITE" id="PS50008"/>
    </source>
</evidence>
<dbReference type="PANTHER" id="PTHR10336:SF169">
    <property type="entry name" value="PHOSPHOINOSITIDE PHOSPHOLIPASE C"/>
    <property type="match status" value="1"/>
</dbReference>
<reference evidence="6 7" key="1">
    <citation type="journal article" date="2011" name="PLoS Pathog.">
        <title>Endophytic Life Strategies Decoded by Genome and Transcriptome Analyses of the Mutualistic Root Symbiont Piriformospora indica.</title>
        <authorList>
            <person name="Zuccaro A."/>
            <person name="Lahrmann U."/>
            <person name="Guldener U."/>
            <person name="Langen G."/>
            <person name="Pfiffi S."/>
            <person name="Biedenkopf D."/>
            <person name="Wong P."/>
            <person name="Samans B."/>
            <person name="Grimm C."/>
            <person name="Basiewicz M."/>
            <person name="Murat C."/>
            <person name="Martin F."/>
            <person name="Kogel K.H."/>
        </authorList>
    </citation>
    <scope>NUCLEOTIDE SEQUENCE [LARGE SCALE GENOMIC DNA]</scope>
    <source>
        <strain evidence="6 7">DSM 11827</strain>
    </source>
</reference>
<keyword evidence="7" id="KW-1185">Reference proteome</keyword>
<dbReference type="Gene3D" id="2.60.40.150">
    <property type="entry name" value="C2 domain"/>
    <property type="match status" value="1"/>
</dbReference>
<dbReference type="Pfam" id="PF00388">
    <property type="entry name" value="PI-PLC-X"/>
    <property type="match status" value="1"/>
</dbReference>
<evidence type="ECO:0000313" key="6">
    <source>
        <dbReference type="EMBL" id="CCA68340.1"/>
    </source>
</evidence>
<name>G4TAH9_SERID</name>
<dbReference type="AlphaFoldDB" id="G4TAH9"/>
<dbReference type="Proteomes" id="UP000007148">
    <property type="component" value="Unassembled WGS sequence"/>
</dbReference>
<dbReference type="GO" id="GO:0048015">
    <property type="term" value="P:phosphatidylinositol-mediated signaling"/>
    <property type="evidence" value="ECO:0007669"/>
    <property type="project" value="TreeGrafter"/>
</dbReference>
<gene>
    <name evidence="6" type="ORF">PIIN_02206</name>
</gene>
<dbReference type="HOGENOM" id="CLU_002738_3_1_1"/>
<dbReference type="Gene3D" id="3.20.20.190">
    <property type="entry name" value="Phosphatidylinositol (PI) phosphodiesterase"/>
    <property type="match status" value="1"/>
</dbReference>
<dbReference type="GO" id="GO:0004435">
    <property type="term" value="F:phosphatidylinositol-4,5-bisphosphate phospholipase C activity"/>
    <property type="evidence" value="ECO:0007669"/>
    <property type="project" value="UniProtKB-EC"/>
</dbReference>
<evidence type="ECO:0000256" key="2">
    <source>
        <dbReference type="RuleBase" id="RU361133"/>
    </source>
</evidence>
<dbReference type="InterPro" id="IPR000008">
    <property type="entry name" value="C2_dom"/>
</dbReference>
<keyword evidence="2" id="KW-0378">Hydrolase</keyword>
<dbReference type="eggNOG" id="KOG0169">
    <property type="taxonomic scope" value="Eukaryota"/>
</dbReference>